<gene>
    <name evidence="1" type="ORF">M8C21_015562</name>
</gene>
<dbReference type="EMBL" id="JAMZMK010004938">
    <property type="protein sequence ID" value="KAI7753997.1"/>
    <property type="molecule type" value="Genomic_DNA"/>
</dbReference>
<comment type="caution">
    <text evidence="1">The sequence shown here is derived from an EMBL/GenBank/DDBJ whole genome shotgun (WGS) entry which is preliminary data.</text>
</comment>
<protein>
    <submittedName>
        <fullName evidence="1">Uncharacterized protein</fullName>
    </submittedName>
</protein>
<sequence length="52" mass="6306">MHHNTRALMTPRRNWKEEEKKLLLGLILEDPRLLLFPVQVLHCRTRTSYLTH</sequence>
<reference evidence="1" key="1">
    <citation type="submission" date="2022-06" db="EMBL/GenBank/DDBJ databases">
        <title>Uncovering the hologenomic basis of an extraordinary plant invasion.</title>
        <authorList>
            <person name="Bieker V.C."/>
            <person name="Martin M.D."/>
            <person name="Gilbert T."/>
            <person name="Hodgins K."/>
            <person name="Battlay P."/>
            <person name="Petersen B."/>
            <person name="Wilson J."/>
        </authorList>
    </citation>
    <scope>NUCLEOTIDE SEQUENCE</scope>
    <source>
        <strain evidence="1">AA19_3_7</strain>
        <tissue evidence="1">Leaf</tissue>
    </source>
</reference>
<keyword evidence="2" id="KW-1185">Reference proteome</keyword>
<evidence type="ECO:0000313" key="2">
    <source>
        <dbReference type="Proteomes" id="UP001206925"/>
    </source>
</evidence>
<evidence type="ECO:0000313" key="1">
    <source>
        <dbReference type="EMBL" id="KAI7753997.1"/>
    </source>
</evidence>
<organism evidence="1 2">
    <name type="scientific">Ambrosia artemisiifolia</name>
    <name type="common">Common ragweed</name>
    <dbReference type="NCBI Taxonomy" id="4212"/>
    <lineage>
        <taxon>Eukaryota</taxon>
        <taxon>Viridiplantae</taxon>
        <taxon>Streptophyta</taxon>
        <taxon>Embryophyta</taxon>
        <taxon>Tracheophyta</taxon>
        <taxon>Spermatophyta</taxon>
        <taxon>Magnoliopsida</taxon>
        <taxon>eudicotyledons</taxon>
        <taxon>Gunneridae</taxon>
        <taxon>Pentapetalae</taxon>
        <taxon>asterids</taxon>
        <taxon>campanulids</taxon>
        <taxon>Asterales</taxon>
        <taxon>Asteraceae</taxon>
        <taxon>Asteroideae</taxon>
        <taxon>Heliantheae alliance</taxon>
        <taxon>Heliantheae</taxon>
        <taxon>Ambrosia</taxon>
    </lineage>
</organism>
<name>A0AAD5D6N6_AMBAR</name>
<dbReference type="Proteomes" id="UP001206925">
    <property type="component" value="Unassembled WGS sequence"/>
</dbReference>
<dbReference type="AlphaFoldDB" id="A0AAD5D6N6"/>
<accession>A0AAD5D6N6</accession>
<proteinExistence type="predicted"/>